<dbReference type="OrthoDB" id="5432268at2"/>
<sequence>MIKEAMQYIADLSNKKVLDVNNQKYATGSMQVLSKPTVQTITVQSLSGLVDYIKTNFDSLKKVLIHIVDPQTVRVMTEHNEDMNRQHYLEAKAFVPAFNFDRFYDAESFNIKLQSVFVKNEDRDIVLKVVGNLREENVKSIGDDGVSQSVSAKVGIATVADVKVPNPVLLAPYRTFTEVAQPESNFVLRMRDGGECALFEADGGAWQLNAMDSIKYHLQYQLKDIDVHVDIIS</sequence>
<dbReference type="EMBL" id="BJWI01000073">
    <property type="protein sequence ID" value="GEM02884.1"/>
    <property type="molecule type" value="Genomic_DNA"/>
</dbReference>
<evidence type="ECO:0000313" key="3">
    <source>
        <dbReference type="Proteomes" id="UP000242243"/>
    </source>
</evidence>
<gene>
    <name evidence="1" type="ORF">HHA03_24160</name>
    <name evidence="2" type="ORF">SAMN05421839_10639</name>
</gene>
<proteinExistence type="predicted"/>
<dbReference type="Proteomes" id="UP000242243">
    <property type="component" value="Unassembled WGS sequence"/>
</dbReference>
<organism evidence="2 3">
    <name type="scientific">Halolactibacillus halophilus</name>
    <dbReference type="NCBI Taxonomy" id="306540"/>
    <lineage>
        <taxon>Bacteria</taxon>
        <taxon>Bacillati</taxon>
        <taxon>Bacillota</taxon>
        <taxon>Bacilli</taxon>
        <taxon>Bacillales</taxon>
        <taxon>Bacillaceae</taxon>
        <taxon>Halolactibacillus</taxon>
    </lineage>
</organism>
<dbReference type="AlphaFoldDB" id="A0A1I5MP57"/>
<evidence type="ECO:0000313" key="4">
    <source>
        <dbReference type="Proteomes" id="UP000321547"/>
    </source>
</evidence>
<evidence type="ECO:0000313" key="1">
    <source>
        <dbReference type="EMBL" id="GEM02884.1"/>
    </source>
</evidence>
<reference evidence="2 3" key="1">
    <citation type="submission" date="2016-10" db="EMBL/GenBank/DDBJ databases">
        <authorList>
            <person name="de Groot N.N."/>
        </authorList>
    </citation>
    <scope>NUCLEOTIDE SEQUENCE [LARGE SCALE GENOMIC DNA]</scope>
    <source>
        <strain evidence="2 3">DSM 17073</strain>
    </source>
</reference>
<dbReference type="STRING" id="306540.SAMN05421839_10639"/>
<reference evidence="1 4" key="2">
    <citation type="submission" date="2019-07" db="EMBL/GenBank/DDBJ databases">
        <title>Whole genome shotgun sequence of Halolactibacillus halophilus NBRC 100868.</title>
        <authorList>
            <person name="Hosoyama A."/>
            <person name="Uohara A."/>
            <person name="Ohji S."/>
            <person name="Ichikawa N."/>
        </authorList>
    </citation>
    <scope>NUCLEOTIDE SEQUENCE [LARGE SCALE GENOMIC DNA]</scope>
    <source>
        <strain evidence="1 4">NBRC 100868</strain>
    </source>
</reference>
<dbReference type="EMBL" id="FOXC01000006">
    <property type="protein sequence ID" value="SFP11382.1"/>
    <property type="molecule type" value="Genomic_DNA"/>
</dbReference>
<evidence type="ECO:0000313" key="2">
    <source>
        <dbReference type="EMBL" id="SFP11382.1"/>
    </source>
</evidence>
<name>A0A1I5MP57_9BACI</name>
<dbReference type="RefSeq" id="WP_089830490.1">
    <property type="nucleotide sequence ID" value="NZ_BJWI01000073.1"/>
</dbReference>
<evidence type="ECO:0008006" key="5">
    <source>
        <dbReference type="Google" id="ProtNLM"/>
    </source>
</evidence>
<accession>A0A1I5MP57</accession>
<keyword evidence="4" id="KW-1185">Reference proteome</keyword>
<protein>
    <recommendedName>
        <fullName evidence="5">Phage-related protein</fullName>
    </recommendedName>
</protein>
<dbReference type="Proteomes" id="UP000321547">
    <property type="component" value="Unassembled WGS sequence"/>
</dbReference>